<evidence type="ECO:0000256" key="9">
    <source>
        <dbReference type="ARBA" id="ARBA00023049"/>
    </source>
</evidence>
<dbReference type="InterPro" id="IPR001915">
    <property type="entry name" value="Peptidase_M48"/>
</dbReference>
<comment type="caution">
    <text evidence="13">The sequence shown here is derived from an EMBL/GenBank/DDBJ whole genome shotgun (WGS) entry which is preliminary data.</text>
</comment>
<sequence>MLQALPYHLKVRDHFVRQEKTWNYFAAVKTKEEQLAQYKTELLKNTYKFDEQADAGIYEKVNKAKEKLGLEQLPVTVYQAQYTDEINASIVFLNNEAHIVFSGRITQLLDEDELQAILAHELTHIKLYSSLQGELEIAERIIMAIAGNYNSDAAYSETARLYRLYTEIFCDRGAYTVVGDTKPVITSLVKIATGLDKVSAESYTKQADEIFSTASGVKATTISHPENFIRARAIQLWHEKKEAAEPEIIRMIEGMTDLDQLDVFKQEELLQLTRKFMQLLLKPNWFRSTLVTSLAKQYFVNFSYDDSVMPDEAFTQTIGEAHTSIKDYLGYIMLDFALVDGELEQIPFGWAFQFSEAIQLKDVFDAIVKKELQLSDKKLQQHKQKTMSAWYKIKEGEKEQIYEGDEKLTTAVPTGN</sequence>
<dbReference type="EMBL" id="LWBP01000067">
    <property type="protein sequence ID" value="OQP65673.1"/>
    <property type="molecule type" value="Genomic_DNA"/>
</dbReference>
<keyword evidence="3 11" id="KW-0645">Protease</keyword>
<evidence type="ECO:0000256" key="6">
    <source>
        <dbReference type="ARBA" id="ARBA00022801"/>
    </source>
</evidence>
<proteinExistence type="inferred from homology"/>
<dbReference type="Proteomes" id="UP000192276">
    <property type="component" value="Unassembled WGS sequence"/>
</dbReference>
<evidence type="ECO:0000256" key="2">
    <source>
        <dbReference type="ARBA" id="ARBA00022475"/>
    </source>
</evidence>
<feature type="domain" description="Peptidase M48" evidence="12">
    <location>
        <begin position="54"/>
        <end position="235"/>
    </location>
</feature>
<dbReference type="GO" id="GO:0046872">
    <property type="term" value="F:metal ion binding"/>
    <property type="evidence" value="ECO:0007669"/>
    <property type="project" value="UniProtKB-KW"/>
</dbReference>
<dbReference type="PANTHER" id="PTHR43221">
    <property type="entry name" value="PROTEASE HTPX"/>
    <property type="match status" value="1"/>
</dbReference>
<gene>
    <name evidence="13" type="ORF">A4R26_14705</name>
</gene>
<accession>A0A1V9G4X4</accession>
<dbReference type="PANTHER" id="PTHR43221:SF1">
    <property type="entry name" value="PROTEASE HTPX"/>
    <property type="match status" value="1"/>
</dbReference>
<dbReference type="STRING" id="550983.A4R26_14705"/>
<protein>
    <submittedName>
        <fullName evidence="13">Peptidase M48</fullName>
    </submittedName>
</protein>
<name>A0A1V9G4X4_9BACT</name>
<evidence type="ECO:0000256" key="7">
    <source>
        <dbReference type="ARBA" id="ARBA00022833"/>
    </source>
</evidence>
<dbReference type="RefSeq" id="WP_081163276.1">
    <property type="nucleotide sequence ID" value="NZ_LWBP01000067.1"/>
</dbReference>
<keyword evidence="9 11" id="KW-0482">Metalloprotease</keyword>
<evidence type="ECO:0000256" key="8">
    <source>
        <dbReference type="ARBA" id="ARBA00022989"/>
    </source>
</evidence>
<evidence type="ECO:0000259" key="12">
    <source>
        <dbReference type="Pfam" id="PF01435"/>
    </source>
</evidence>
<dbReference type="Gene3D" id="3.30.2010.10">
    <property type="entry name" value="Metalloproteases ('zincins'), catalytic domain"/>
    <property type="match status" value="1"/>
</dbReference>
<keyword evidence="10" id="KW-0472">Membrane</keyword>
<keyword evidence="7 11" id="KW-0862">Zinc</keyword>
<dbReference type="Pfam" id="PF01435">
    <property type="entry name" value="Peptidase_M48"/>
    <property type="match status" value="1"/>
</dbReference>
<evidence type="ECO:0000256" key="1">
    <source>
        <dbReference type="ARBA" id="ARBA00004651"/>
    </source>
</evidence>
<comment type="similarity">
    <text evidence="11">Belongs to the peptidase M48 family.</text>
</comment>
<keyword evidence="5" id="KW-0479">Metal-binding</keyword>
<dbReference type="GO" id="GO:0004222">
    <property type="term" value="F:metalloendopeptidase activity"/>
    <property type="evidence" value="ECO:0007669"/>
    <property type="project" value="InterPro"/>
</dbReference>
<organism evidence="13 14">
    <name type="scientific">Niastella populi</name>
    <dbReference type="NCBI Taxonomy" id="550983"/>
    <lineage>
        <taxon>Bacteria</taxon>
        <taxon>Pseudomonadati</taxon>
        <taxon>Bacteroidota</taxon>
        <taxon>Chitinophagia</taxon>
        <taxon>Chitinophagales</taxon>
        <taxon>Chitinophagaceae</taxon>
        <taxon>Niastella</taxon>
    </lineage>
</organism>
<evidence type="ECO:0000256" key="3">
    <source>
        <dbReference type="ARBA" id="ARBA00022670"/>
    </source>
</evidence>
<keyword evidence="14" id="KW-1185">Reference proteome</keyword>
<dbReference type="GO" id="GO:0005886">
    <property type="term" value="C:plasma membrane"/>
    <property type="evidence" value="ECO:0007669"/>
    <property type="project" value="UniProtKB-SubCell"/>
</dbReference>
<dbReference type="OrthoDB" id="271491at2"/>
<dbReference type="GO" id="GO:0006508">
    <property type="term" value="P:proteolysis"/>
    <property type="evidence" value="ECO:0007669"/>
    <property type="project" value="UniProtKB-KW"/>
</dbReference>
<evidence type="ECO:0000313" key="14">
    <source>
        <dbReference type="Proteomes" id="UP000192276"/>
    </source>
</evidence>
<evidence type="ECO:0000256" key="5">
    <source>
        <dbReference type="ARBA" id="ARBA00022723"/>
    </source>
</evidence>
<dbReference type="InterPro" id="IPR050083">
    <property type="entry name" value="HtpX_protease"/>
</dbReference>
<keyword evidence="6 11" id="KW-0378">Hydrolase</keyword>
<dbReference type="AlphaFoldDB" id="A0A1V9G4X4"/>
<evidence type="ECO:0000313" key="13">
    <source>
        <dbReference type="EMBL" id="OQP65673.1"/>
    </source>
</evidence>
<comment type="cofactor">
    <cofactor evidence="11">
        <name>Zn(2+)</name>
        <dbReference type="ChEBI" id="CHEBI:29105"/>
    </cofactor>
    <text evidence="11">Binds 1 zinc ion per subunit.</text>
</comment>
<evidence type="ECO:0000256" key="11">
    <source>
        <dbReference type="RuleBase" id="RU003983"/>
    </source>
</evidence>
<keyword evidence="2" id="KW-1003">Cell membrane</keyword>
<evidence type="ECO:0000256" key="10">
    <source>
        <dbReference type="ARBA" id="ARBA00023136"/>
    </source>
</evidence>
<comment type="subcellular location">
    <subcellularLocation>
        <location evidence="1">Cell membrane</location>
        <topology evidence="1">Multi-pass membrane protein</topology>
    </subcellularLocation>
</comment>
<keyword evidence="8" id="KW-1133">Transmembrane helix</keyword>
<evidence type="ECO:0000256" key="4">
    <source>
        <dbReference type="ARBA" id="ARBA00022692"/>
    </source>
</evidence>
<keyword evidence="4" id="KW-0812">Transmembrane</keyword>
<reference evidence="14" key="1">
    <citation type="submission" date="2016-04" db="EMBL/GenBank/DDBJ databases">
        <authorList>
            <person name="Chen L."/>
            <person name="Zhuang W."/>
            <person name="Wang G."/>
        </authorList>
    </citation>
    <scope>NUCLEOTIDE SEQUENCE [LARGE SCALE GENOMIC DNA]</scope>
    <source>
        <strain evidence="14">208</strain>
    </source>
</reference>